<organism evidence="3 4">
    <name type="scientific">Bacteroides uniformis</name>
    <dbReference type="NCBI Taxonomy" id="820"/>
    <lineage>
        <taxon>Bacteria</taxon>
        <taxon>Pseudomonadati</taxon>
        <taxon>Bacteroidota</taxon>
        <taxon>Bacteroidia</taxon>
        <taxon>Bacteroidales</taxon>
        <taxon>Bacteroidaceae</taxon>
        <taxon>Bacteroides</taxon>
    </lineage>
</organism>
<dbReference type="Proteomes" id="UP000095614">
    <property type="component" value="Unassembled WGS sequence"/>
</dbReference>
<dbReference type="EC" id="3.2.1.-" evidence="3"/>
<dbReference type="SMART" id="SM00047">
    <property type="entry name" value="LYZ2"/>
    <property type="match status" value="1"/>
</dbReference>
<dbReference type="AlphaFoldDB" id="A0A174JHU9"/>
<evidence type="ECO:0000313" key="3">
    <source>
        <dbReference type="EMBL" id="CUP14834.1"/>
    </source>
</evidence>
<keyword evidence="1 3" id="KW-0378">Hydrolase</keyword>
<dbReference type="InterPro" id="IPR011055">
    <property type="entry name" value="Dup_hybrid_motif"/>
</dbReference>
<dbReference type="Pfam" id="PF01832">
    <property type="entry name" value="Glucosaminidase"/>
    <property type="match status" value="1"/>
</dbReference>
<dbReference type="InterPro" id="IPR002901">
    <property type="entry name" value="MGlyc_endo_b_GlcNAc-like_dom"/>
</dbReference>
<dbReference type="SUPFAM" id="SSF51261">
    <property type="entry name" value="Duplicated hybrid motif"/>
    <property type="match status" value="1"/>
</dbReference>
<evidence type="ECO:0000259" key="2">
    <source>
        <dbReference type="SMART" id="SM00047"/>
    </source>
</evidence>
<proteinExistence type="predicted"/>
<dbReference type="Gene3D" id="1.10.530.10">
    <property type="match status" value="1"/>
</dbReference>
<dbReference type="PANTHER" id="PTHR33308:SF9">
    <property type="entry name" value="PEPTIDOGLYCAN HYDROLASE FLGJ"/>
    <property type="match status" value="1"/>
</dbReference>
<evidence type="ECO:0000256" key="1">
    <source>
        <dbReference type="ARBA" id="ARBA00022801"/>
    </source>
</evidence>
<protein>
    <submittedName>
        <fullName evidence="3">Mannosyl-glycoprotein endo-beta-N-acetylglucosamidase</fullName>
        <ecNumber evidence="3">3.2.1.-</ecNumber>
    </submittedName>
</protein>
<keyword evidence="3" id="KW-0326">Glycosidase</keyword>
<dbReference type="Pfam" id="PF01551">
    <property type="entry name" value="Peptidase_M23"/>
    <property type="match status" value="1"/>
</dbReference>
<sequence length="518" mass="57076">MTKNQEYALQYADYAMAQMRRYGIPASVTLAQGILESSNGQSRLARNENNHFGIKATSSWIAEGGKYGIYTDDKPNEKFCSYDSVGDSYEHHSRFLKENSRYAGCFKLSPDDYKGWAQSIEKAGYATGGKYAENLQKIIEQNGLQKYDRQVMQEMTAQGRQFGVEHNPLQTSESAEHGTGYSFPVEREEFLFITSPFGTRQDPLDSTKQQMHKGVDIRCKADAVLATESGGKVVAVNQNKNTPGGKSLTVEYARTDGSKVQCTYMHLKEISVKVGDTVQAGGRLGTSGNTGTRTTGEHLHFGVKNIYADGTKRDIDPAAYLAEIAQKGHIKLQMLHNGNDLLVKYKAAEDTVPEKNLSPDGWMKKLLSSEDSGVGISGCNDPIVEMAMTAFASLMLLATQIDNREEEEQKTAISAAMDLRTIDLKPLLPNMKNCDLTIGENGKAILKADNGELHVSRELTASELNRLSATLNNGTLTEEAKQMRVTGMLNTVILSEAASQNFEQGMTRQQGQTENLRR</sequence>
<dbReference type="OrthoDB" id="1062729at2"/>
<accession>A0A174JHU9</accession>
<dbReference type="GeneID" id="82187066"/>
<dbReference type="PANTHER" id="PTHR33308">
    <property type="entry name" value="PEPTIDOGLYCAN HYDROLASE FLGJ"/>
    <property type="match status" value="1"/>
</dbReference>
<dbReference type="InterPro" id="IPR051056">
    <property type="entry name" value="Glycosyl_Hydrolase_73"/>
</dbReference>
<reference evidence="3 4" key="1">
    <citation type="submission" date="2015-09" db="EMBL/GenBank/DDBJ databases">
        <authorList>
            <consortium name="Pathogen Informatics"/>
        </authorList>
    </citation>
    <scope>NUCLEOTIDE SEQUENCE [LARGE SCALE GENOMIC DNA]</scope>
    <source>
        <strain evidence="3 4">2789STDY5834847</strain>
    </source>
</reference>
<feature type="domain" description="Mannosyl-glycoprotein endo-beta-N-acetylglucosamidase-like" evidence="2">
    <location>
        <begin position="1"/>
        <end position="148"/>
    </location>
</feature>
<gene>
    <name evidence="3" type="primary">lytG_2</name>
    <name evidence="3" type="ORF">ERS852462_02773</name>
</gene>
<dbReference type="GO" id="GO:0004040">
    <property type="term" value="F:amidase activity"/>
    <property type="evidence" value="ECO:0007669"/>
    <property type="project" value="InterPro"/>
</dbReference>
<dbReference type="CDD" id="cd12797">
    <property type="entry name" value="M23_peptidase"/>
    <property type="match status" value="1"/>
</dbReference>
<dbReference type="Gene3D" id="2.70.70.10">
    <property type="entry name" value="Glucose Permease (Domain IIA)"/>
    <property type="match status" value="1"/>
</dbReference>
<dbReference type="EMBL" id="CZAF01000007">
    <property type="protein sequence ID" value="CUP14834.1"/>
    <property type="molecule type" value="Genomic_DNA"/>
</dbReference>
<dbReference type="RefSeq" id="WP_004320549.1">
    <property type="nucleotide sequence ID" value="NZ_CAXSKL010000026.1"/>
</dbReference>
<name>A0A174JHU9_BACUN</name>
<evidence type="ECO:0000313" key="4">
    <source>
        <dbReference type="Proteomes" id="UP000095614"/>
    </source>
</evidence>
<dbReference type="GO" id="GO:0016798">
    <property type="term" value="F:hydrolase activity, acting on glycosyl bonds"/>
    <property type="evidence" value="ECO:0007669"/>
    <property type="project" value="UniProtKB-KW"/>
</dbReference>
<dbReference type="InterPro" id="IPR016047">
    <property type="entry name" value="M23ase_b-sheet_dom"/>
</dbReference>